<dbReference type="InterPro" id="IPR051052">
    <property type="entry name" value="Diverse_substrate_MTase"/>
</dbReference>
<dbReference type="GO" id="GO:0032259">
    <property type="term" value="P:methylation"/>
    <property type="evidence" value="ECO:0007669"/>
    <property type="project" value="UniProtKB-KW"/>
</dbReference>
<evidence type="ECO:0000256" key="2">
    <source>
        <dbReference type="ARBA" id="ARBA00022603"/>
    </source>
</evidence>
<evidence type="ECO:0000313" key="5">
    <source>
        <dbReference type="EMBL" id="GAA4491065.1"/>
    </source>
</evidence>
<proteinExistence type="inferred from homology"/>
<reference evidence="6" key="1">
    <citation type="journal article" date="2019" name="Int. J. Syst. Evol. Microbiol.">
        <title>The Global Catalogue of Microorganisms (GCM) 10K type strain sequencing project: providing services to taxonomists for standard genome sequencing and annotation.</title>
        <authorList>
            <consortium name="The Broad Institute Genomics Platform"/>
            <consortium name="The Broad Institute Genome Sequencing Center for Infectious Disease"/>
            <person name="Wu L."/>
            <person name="Ma J."/>
        </authorList>
    </citation>
    <scope>NUCLEOTIDE SEQUENCE [LARGE SCALE GENOMIC DNA]</scope>
    <source>
        <strain evidence="6">JCM 17839</strain>
    </source>
</reference>
<dbReference type="GO" id="GO:0008168">
    <property type="term" value="F:methyltransferase activity"/>
    <property type="evidence" value="ECO:0007669"/>
    <property type="project" value="UniProtKB-KW"/>
</dbReference>
<dbReference type="PANTHER" id="PTHR44942">
    <property type="entry name" value="METHYLTRANSF_11 DOMAIN-CONTAINING PROTEIN"/>
    <property type="match status" value="1"/>
</dbReference>
<dbReference type="Gene3D" id="3.40.50.150">
    <property type="entry name" value="Vaccinia Virus protein VP39"/>
    <property type="match status" value="1"/>
</dbReference>
<evidence type="ECO:0000256" key="3">
    <source>
        <dbReference type="ARBA" id="ARBA00022679"/>
    </source>
</evidence>
<keyword evidence="3" id="KW-0808">Transferase</keyword>
<name>A0ABP8PTF3_9MICO</name>
<comment type="similarity">
    <text evidence="1">Belongs to the methyltransferase superfamily.</text>
</comment>
<accession>A0ABP8PTF3</accession>
<dbReference type="RefSeq" id="WP_345188672.1">
    <property type="nucleotide sequence ID" value="NZ_BAABGP010000024.1"/>
</dbReference>
<sequence length="248" mass="26464">MTERATSFGAETESYEKGRPEYPAEAVRWLLEPALGGDGAARVVDIGAGTGKLTRALLGLGGTTVAAVDPDAQMLATLQARTPEVEAIVGTAESLPLADAAADAATLGQAWHWVDPVAASAEIGRALRPGGVLGLIWNVRDERVDWVHRLSGIMHGSPAEQMIADDAVAVFAPFGPLEERRWEWARAMTRAELHAMAASRSYVITAPDDEKRRIARGMDELFDELGLGEGGTLEMPYVTAAYRAVRGS</sequence>
<organism evidence="5 6">
    <name type="scientific">Microbacterium panaciterrae</name>
    <dbReference type="NCBI Taxonomy" id="985759"/>
    <lineage>
        <taxon>Bacteria</taxon>
        <taxon>Bacillati</taxon>
        <taxon>Actinomycetota</taxon>
        <taxon>Actinomycetes</taxon>
        <taxon>Micrococcales</taxon>
        <taxon>Microbacteriaceae</taxon>
        <taxon>Microbacterium</taxon>
    </lineage>
</organism>
<keyword evidence="6" id="KW-1185">Reference proteome</keyword>
<evidence type="ECO:0000259" key="4">
    <source>
        <dbReference type="Pfam" id="PF08241"/>
    </source>
</evidence>
<evidence type="ECO:0000256" key="1">
    <source>
        <dbReference type="ARBA" id="ARBA00008361"/>
    </source>
</evidence>
<dbReference type="CDD" id="cd02440">
    <property type="entry name" value="AdoMet_MTases"/>
    <property type="match status" value="1"/>
</dbReference>
<feature type="domain" description="Methyltransferase type 11" evidence="4">
    <location>
        <begin position="44"/>
        <end position="133"/>
    </location>
</feature>
<keyword evidence="2 5" id="KW-0489">Methyltransferase</keyword>
<comment type="caution">
    <text evidence="5">The sequence shown here is derived from an EMBL/GenBank/DDBJ whole genome shotgun (WGS) entry which is preliminary data.</text>
</comment>
<dbReference type="InterPro" id="IPR013216">
    <property type="entry name" value="Methyltransf_11"/>
</dbReference>
<dbReference type="PANTHER" id="PTHR44942:SF4">
    <property type="entry name" value="METHYLTRANSFERASE TYPE 11 DOMAIN-CONTAINING PROTEIN"/>
    <property type="match status" value="1"/>
</dbReference>
<protein>
    <submittedName>
        <fullName evidence="5">Class I SAM-dependent methyltransferase</fullName>
    </submittedName>
</protein>
<gene>
    <name evidence="5" type="ORF">GCM10023171_34360</name>
</gene>
<dbReference type="InterPro" id="IPR029063">
    <property type="entry name" value="SAM-dependent_MTases_sf"/>
</dbReference>
<dbReference type="Proteomes" id="UP001500731">
    <property type="component" value="Unassembled WGS sequence"/>
</dbReference>
<dbReference type="Pfam" id="PF08241">
    <property type="entry name" value="Methyltransf_11"/>
    <property type="match status" value="1"/>
</dbReference>
<dbReference type="EMBL" id="BAABGP010000024">
    <property type="protein sequence ID" value="GAA4491065.1"/>
    <property type="molecule type" value="Genomic_DNA"/>
</dbReference>
<evidence type="ECO:0000313" key="6">
    <source>
        <dbReference type="Proteomes" id="UP001500731"/>
    </source>
</evidence>
<dbReference type="SUPFAM" id="SSF53335">
    <property type="entry name" value="S-adenosyl-L-methionine-dependent methyltransferases"/>
    <property type="match status" value="1"/>
</dbReference>